<dbReference type="InterPro" id="IPR036271">
    <property type="entry name" value="Tet_transcr_reg_TetR-rel_C_sf"/>
</dbReference>
<dbReference type="Gene3D" id="1.10.357.10">
    <property type="entry name" value="Tetracycline Repressor, domain 2"/>
    <property type="match status" value="1"/>
</dbReference>
<evidence type="ECO:0000259" key="6">
    <source>
        <dbReference type="Pfam" id="PF13305"/>
    </source>
</evidence>
<proteinExistence type="predicted"/>
<dbReference type="Pfam" id="PF00440">
    <property type="entry name" value="TetR_N"/>
    <property type="match status" value="1"/>
</dbReference>
<feature type="compositionally biased region" description="Low complexity" evidence="4">
    <location>
        <begin position="189"/>
        <end position="205"/>
    </location>
</feature>
<evidence type="ECO:0000313" key="7">
    <source>
        <dbReference type="EMBL" id="RLP82901.1"/>
    </source>
</evidence>
<dbReference type="EMBL" id="RCUY01000005">
    <property type="protein sequence ID" value="RLP82901.1"/>
    <property type="molecule type" value="Genomic_DNA"/>
</dbReference>
<feature type="region of interest" description="Disordered" evidence="4">
    <location>
        <begin position="189"/>
        <end position="212"/>
    </location>
</feature>
<evidence type="ECO:0000256" key="4">
    <source>
        <dbReference type="SAM" id="MobiDB-lite"/>
    </source>
</evidence>
<dbReference type="InterPro" id="IPR009057">
    <property type="entry name" value="Homeodomain-like_sf"/>
</dbReference>
<dbReference type="SUPFAM" id="SSF46689">
    <property type="entry name" value="Homeodomain-like"/>
    <property type="match status" value="1"/>
</dbReference>
<dbReference type="PANTHER" id="PTHR30055:SF239">
    <property type="entry name" value="TRANSCRIPTIONAL REGULATORY PROTEIN"/>
    <property type="match status" value="1"/>
</dbReference>
<feature type="domain" description="HTH-type transcriptional regulator MT1864/Rv1816-like C-terminal" evidence="6">
    <location>
        <begin position="83"/>
        <end position="179"/>
    </location>
</feature>
<keyword evidence="1" id="KW-0805">Transcription regulation</keyword>
<keyword evidence="2" id="KW-0238">DNA-binding</keyword>
<dbReference type="Pfam" id="PF13305">
    <property type="entry name" value="TetR_C_33"/>
    <property type="match status" value="1"/>
</dbReference>
<evidence type="ECO:0000259" key="5">
    <source>
        <dbReference type="Pfam" id="PF00440"/>
    </source>
</evidence>
<dbReference type="PANTHER" id="PTHR30055">
    <property type="entry name" value="HTH-TYPE TRANSCRIPTIONAL REGULATOR RUTR"/>
    <property type="match status" value="1"/>
</dbReference>
<dbReference type="RefSeq" id="WP_121688042.1">
    <property type="nucleotide sequence ID" value="NZ_RCUY01000005.1"/>
</dbReference>
<dbReference type="OrthoDB" id="71867at2"/>
<evidence type="ECO:0000256" key="1">
    <source>
        <dbReference type="ARBA" id="ARBA00023015"/>
    </source>
</evidence>
<reference evidence="7 8" key="1">
    <citation type="submission" date="2018-10" db="EMBL/GenBank/DDBJ databases">
        <authorList>
            <person name="Li J."/>
        </authorList>
    </citation>
    <scope>NUCLEOTIDE SEQUENCE [LARGE SCALE GENOMIC DNA]</scope>
    <source>
        <strain evidence="7 8">JCM 11654</strain>
    </source>
</reference>
<organism evidence="7 8">
    <name type="scientific">Mycetocola lacteus</name>
    <dbReference type="NCBI Taxonomy" id="76637"/>
    <lineage>
        <taxon>Bacteria</taxon>
        <taxon>Bacillati</taxon>
        <taxon>Actinomycetota</taxon>
        <taxon>Actinomycetes</taxon>
        <taxon>Micrococcales</taxon>
        <taxon>Microbacteriaceae</taxon>
        <taxon>Mycetocola</taxon>
    </lineage>
</organism>
<feature type="domain" description="HTH tetR-type" evidence="5">
    <location>
        <begin position="15"/>
        <end position="47"/>
    </location>
</feature>
<dbReference type="InterPro" id="IPR001647">
    <property type="entry name" value="HTH_TetR"/>
</dbReference>
<dbReference type="SUPFAM" id="SSF48498">
    <property type="entry name" value="Tetracyclin repressor-like, C-terminal domain"/>
    <property type="match status" value="1"/>
</dbReference>
<dbReference type="InterPro" id="IPR050109">
    <property type="entry name" value="HTH-type_TetR-like_transc_reg"/>
</dbReference>
<name>A0A3L7ATL7_9MICO</name>
<dbReference type="Proteomes" id="UP000269438">
    <property type="component" value="Unassembled WGS sequence"/>
</dbReference>
<dbReference type="GO" id="GO:0000976">
    <property type="term" value="F:transcription cis-regulatory region binding"/>
    <property type="evidence" value="ECO:0007669"/>
    <property type="project" value="TreeGrafter"/>
</dbReference>
<protein>
    <submittedName>
        <fullName evidence="7">TetR family transcriptional regulator</fullName>
    </submittedName>
</protein>
<dbReference type="GO" id="GO:0003700">
    <property type="term" value="F:DNA-binding transcription factor activity"/>
    <property type="evidence" value="ECO:0007669"/>
    <property type="project" value="TreeGrafter"/>
</dbReference>
<evidence type="ECO:0000313" key="8">
    <source>
        <dbReference type="Proteomes" id="UP000269438"/>
    </source>
</evidence>
<dbReference type="InterPro" id="IPR025996">
    <property type="entry name" value="MT1864/Rv1816-like_C"/>
</dbReference>
<accession>A0A3L7ATL7</accession>
<dbReference type="AlphaFoldDB" id="A0A3L7ATL7"/>
<dbReference type="Gene3D" id="1.10.10.60">
    <property type="entry name" value="Homeodomain-like"/>
    <property type="match status" value="1"/>
</dbReference>
<keyword evidence="8" id="KW-1185">Reference proteome</keyword>
<gene>
    <name evidence="7" type="ORF">D9V34_06535</name>
</gene>
<evidence type="ECO:0000256" key="2">
    <source>
        <dbReference type="ARBA" id="ARBA00023125"/>
    </source>
</evidence>
<evidence type="ECO:0000256" key="3">
    <source>
        <dbReference type="ARBA" id="ARBA00023163"/>
    </source>
</evidence>
<keyword evidence="3" id="KW-0804">Transcription</keyword>
<sequence>MAATVGLTLEHVGTVASELADRLGFNRVTVSALARELGVKPASLYAHVRGLDALREIIGTRAHAVLAADLTRATAGLHTRAALAAAAEAMLEMSRRHPGLWQASRAHFAGEEFVAAGRRVSAILGGVIRGYGLPASEVPHAVRIIGSSIGGFIGLDDTGGFSHSDPETAASWQRLIDVLDGALSHWPAAPGTATAAGPNTATATAMSTEEPR</sequence>
<comment type="caution">
    <text evidence="7">The sequence shown here is derived from an EMBL/GenBank/DDBJ whole genome shotgun (WGS) entry which is preliminary data.</text>
</comment>